<dbReference type="Proteomes" id="UP000887116">
    <property type="component" value="Unassembled WGS sequence"/>
</dbReference>
<dbReference type="OrthoDB" id="6432938at2759"/>
<evidence type="ECO:0000313" key="3">
    <source>
        <dbReference type="EMBL" id="GFQ84818.1"/>
    </source>
</evidence>
<keyword evidence="2" id="KW-0732">Signal</keyword>
<keyword evidence="4" id="KW-1185">Reference proteome</keyword>
<dbReference type="EMBL" id="BMAO01002981">
    <property type="protein sequence ID" value="GFQ84818.1"/>
    <property type="molecule type" value="Genomic_DNA"/>
</dbReference>
<name>A0A8X6FNF7_TRICU</name>
<accession>A0A8X6FNF7</accession>
<dbReference type="AlphaFoldDB" id="A0A8X6FNF7"/>
<evidence type="ECO:0000256" key="2">
    <source>
        <dbReference type="ARBA" id="ARBA00022729"/>
    </source>
</evidence>
<sequence length="151" mass="17406">MCSEKKIPPSSFLYIPKPARRSTLLRNSEVRDSFTCIKKRVSRQKCFWSLEHTTVNNIEMVCFHQLKTHPFYIAITLCILHVCSNNAGEPNQRLSDMVFICNGHDLMKAIQRACVIYRKKRSEPLKLPLARVAELCCSKPCRMSLFVLLCA</sequence>
<proteinExistence type="predicted"/>
<organism evidence="3 4">
    <name type="scientific">Trichonephila clavata</name>
    <name type="common">Joro spider</name>
    <name type="synonym">Nephila clavata</name>
    <dbReference type="NCBI Taxonomy" id="2740835"/>
    <lineage>
        <taxon>Eukaryota</taxon>
        <taxon>Metazoa</taxon>
        <taxon>Ecdysozoa</taxon>
        <taxon>Arthropoda</taxon>
        <taxon>Chelicerata</taxon>
        <taxon>Arachnida</taxon>
        <taxon>Araneae</taxon>
        <taxon>Araneomorphae</taxon>
        <taxon>Entelegynae</taxon>
        <taxon>Araneoidea</taxon>
        <taxon>Nephilidae</taxon>
        <taxon>Trichonephila</taxon>
    </lineage>
</organism>
<evidence type="ECO:0000256" key="1">
    <source>
        <dbReference type="ARBA" id="ARBA00022685"/>
    </source>
</evidence>
<reference evidence="3" key="1">
    <citation type="submission" date="2020-07" db="EMBL/GenBank/DDBJ databases">
        <title>Multicomponent nature underlies the extraordinary mechanical properties of spider dragline silk.</title>
        <authorList>
            <person name="Kono N."/>
            <person name="Nakamura H."/>
            <person name="Mori M."/>
            <person name="Yoshida Y."/>
            <person name="Ohtoshi R."/>
            <person name="Malay A.D."/>
            <person name="Moran D.A.P."/>
            <person name="Tomita M."/>
            <person name="Numata K."/>
            <person name="Arakawa K."/>
        </authorList>
    </citation>
    <scope>NUCLEOTIDE SEQUENCE</scope>
</reference>
<comment type="caution">
    <text evidence="3">The sequence shown here is derived from an EMBL/GenBank/DDBJ whole genome shotgun (WGS) entry which is preliminary data.</text>
</comment>
<keyword evidence="1" id="KW-0165">Cleavage on pair of basic residues</keyword>
<protein>
    <submittedName>
        <fullName evidence="3">Uncharacterized protein</fullName>
    </submittedName>
</protein>
<dbReference type="InterPro" id="IPR036438">
    <property type="entry name" value="Insulin-like_sf"/>
</dbReference>
<gene>
    <name evidence="3" type="ORF">TNCT_57991</name>
</gene>
<dbReference type="SUPFAM" id="SSF56994">
    <property type="entry name" value="Insulin-like"/>
    <property type="match status" value="1"/>
</dbReference>
<evidence type="ECO:0000313" key="4">
    <source>
        <dbReference type="Proteomes" id="UP000887116"/>
    </source>
</evidence>